<feature type="transmembrane region" description="Helical" evidence="1">
    <location>
        <begin position="41"/>
        <end position="62"/>
    </location>
</feature>
<evidence type="ECO:0000313" key="4">
    <source>
        <dbReference type="Proteomes" id="UP001440612"/>
    </source>
</evidence>
<sequence>MSLALTGHSRVAKVAQPHAVGVPHIGAMRGENVSDGTKSSALPIILGATAAVVIGVGILMFLPEPEVASEIAAPVTAEVAPQVDPVEPVEVAEPTPAPPTGPLFDTFRVETDGSMVIAGQAEPGQDVGIILAGEMIERVTADASGSFVAFPVAGLSEQPRRLHLLADPDGQAIASEASYMVAPIVPPVVVADEVPTPDQPPVSVDVATLETAPAPGAAPQLPVVEESIAPPAAPTAPTVLQADSSGVRVVQTSPALTVPNVALDAITYDPEGDVQLAGRATGDGAVQIYIDNKPLTTSDVSTGGDWRVDLPDIDTGVYTLRIDELDEEGAVVSRVETPFKREEAEEVAAVLAEETASEGFEVAVKTVQPGATLWAIAEENLGNGIFYVEVFEANTDLIRDPDLIYPGQIFRIPDKPE</sequence>
<organism evidence="3 4">
    <name type="scientific">Yoonia phaeophyticola</name>
    <dbReference type="NCBI Taxonomy" id="3137369"/>
    <lineage>
        <taxon>Bacteria</taxon>
        <taxon>Pseudomonadati</taxon>
        <taxon>Pseudomonadota</taxon>
        <taxon>Alphaproteobacteria</taxon>
        <taxon>Rhodobacterales</taxon>
        <taxon>Paracoccaceae</taxon>
        <taxon>Yoonia</taxon>
    </lineage>
</organism>
<dbReference type="InterPro" id="IPR052196">
    <property type="entry name" value="Bact_Kbp"/>
</dbReference>
<dbReference type="PANTHER" id="PTHR34700:SF4">
    <property type="entry name" value="PHAGE-LIKE ELEMENT PBSX PROTEIN XKDP"/>
    <property type="match status" value="1"/>
</dbReference>
<keyword evidence="4" id="KW-1185">Reference proteome</keyword>
<dbReference type="Gene3D" id="3.10.350.10">
    <property type="entry name" value="LysM domain"/>
    <property type="match status" value="1"/>
</dbReference>
<protein>
    <submittedName>
        <fullName evidence="3">LysM peptidoglycan-binding domain-containing protein</fullName>
    </submittedName>
</protein>
<dbReference type="PROSITE" id="PS51782">
    <property type="entry name" value="LYSM"/>
    <property type="match status" value="1"/>
</dbReference>
<gene>
    <name evidence="3" type="ORF">AABB29_20720</name>
</gene>
<keyword evidence="1" id="KW-1133">Transmembrane helix</keyword>
<dbReference type="PANTHER" id="PTHR34700">
    <property type="entry name" value="POTASSIUM BINDING PROTEIN KBP"/>
    <property type="match status" value="1"/>
</dbReference>
<accession>A0ABZ3IDQ4</accession>
<feature type="domain" description="LysM" evidence="2">
    <location>
        <begin position="363"/>
        <end position="412"/>
    </location>
</feature>
<name>A0ABZ3IDQ4_9RHOB</name>
<dbReference type="Proteomes" id="UP001440612">
    <property type="component" value="Chromosome"/>
</dbReference>
<evidence type="ECO:0000256" key="1">
    <source>
        <dbReference type="SAM" id="Phobius"/>
    </source>
</evidence>
<dbReference type="InterPro" id="IPR018392">
    <property type="entry name" value="LysM"/>
</dbReference>
<dbReference type="Pfam" id="PF01476">
    <property type="entry name" value="LysM"/>
    <property type="match status" value="1"/>
</dbReference>
<dbReference type="InterPro" id="IPR036779">
    <property type="entry name" value="LysM_dom_sf"/>
</dbReference>
<evidence type="ECO:0000259" key="2">
    <source>
        <dbReference type="PROSITE" id="PS51782"/>
    </source>
</evidence>
<dbReference type="RefSeq" id="WP_373636571.1">
    <property type="nucleotide sequence ID" value="NZ_CP150951.2"/>
</dbReference>
<reference evidence="4" key="1">
    <citation type="submission" date="2024-04" db="EMBL/GenBank/DDBJ databases">
        <title>Phylogenomic analyses of a clade within the roseobacter group suggest taxonomic reassignments of species of the genera Aestuariivita, Citreicella, Loktanella, Nautella, Pelagibaca, Ruegeria, Thalassobius, Thiobacimonas and Tropicibacter, and the proposal o.</title>
        <authorList>
            <person name="Jeon C.O."/>
        </authorList>
    </citation>
    <scope>NUCLEOTIDE SEQUENCE [LARGE SCALE GENOMIC DNA]</scope>
    <source>
        <strain evidence="4">BS5-3</strain>
    </source>
</reference>
<dbReference type="EMBL" id="CP150951">
    <property type="protein sequence ID" value="XFO62935.1"/>
    <property type="molecule type" value="Genomic_DNA"/>
</dbReference>
<proteinExistence type="predicted"/>
<keyword evidence="1" id="KW-0812">Transmembrane</keyword>
<keyword evidence="1" id="KW-0472">Membrane</keyword>
<evidence type="ECO:0000313" key="3">
    <source>
        <dbReference type="EMBL" id="XFO62935.1"/>
    </source>
</evidence>
<dbReference type="CDD" id="cd00118">
    <property type="entry name" value="LysM"/>
    <property type="match status" value="1"/>
</dbReference>